<evidence type="ECO:0000256" key="1">
    <source>
        <dbReference type="ARBA" id="ARBA00004123"/>
    </source>
</evidence>
<dbReference type="TAIR" id="AT5G42780"/>
<dbReference type="RefSeq" id="NP_199092.1">
    <property type="nucleotide sequence ID" value="NM_123643.3"/>
</dbReference>
<evidence type="ECO:0000256" key="8">
    <source>
        <dbReference type="ARBA" id="ARBA00023163"/>
    </source>
</evidence>
<evidence type="ECO:0000256" key="4">
    <source>
        <dbReference type="ARBA" id="ARBA00022833"/>
    </source>
</evidence>
<evidence type="ECO:0000256" key="3">
    <source>
        <dbReference type="ARBA" id="ARBA00022771"/>
    </source>
</evidence>
<dbReference type="SUPFAM" id="SSF46689">
    <property type="entry name" value="Homeodomain-like"/>
    <property type="match status" value="1"/>
</dbReference>
<accession>A0A178ULJ0</accession>
<evidence type="ECO:0000313" key="12">
    <source>
        <dbReference type="EMBL" id="CRL17040.1"/>
    </source>
</evidence>
<dbReference type="PANTHER" id="PTHR31948">
    <property type="entry name" value="ZINC-FINGER HOMEODOMAIN PROTEIN 2"/>
    <property type="match status" value="1"/>
</dbReference>
<dbReference type="InterPro" id="IPR006455">
    <property type="entry name" value="Homeodomain_ZF_HD"/>
</dbReference>
<dbReference type="PROSITE" id="PS51523">
    <property type="entry name" value="ZF_HD_DIMER"/>
    <property type="match status" value="1"/>
</dbReference>
<evidence type="ECO:0000256" key="7">
    <source>
        <dbReference type="ARBA" id="ARBA00023155"/>
    </source>
</evidence>
<feature type="region of interest" description="Disordered" evidence="10">
    <location>
        <begin position="144"/>
        <end position="166"/>
    </location>
</feature>
<evidence type="ECO:0000256" key="9">
    <source>
        <dbReference type="ARBA" id="ARBA00023242"/>
    </source>
</evidence>
<dbReference type="Pfam" id="PF04770">
    <property type="entry name" value="ZF-HD_dimer"/>
    <property type="match status" value="1"/>
</dbReference>
<dbReference type="AlphaFoldDB" id="A0A0G4NSG5"/>
<evidence type="ECO:0000259" key="11">
    <source>
        <dbReference type="PROSITE" id="PS51523"/>
    </source>
</evidence>
<organism evidence="12">
    <name type="scientific">Arabidopsis thaliana</name>
    <name type="common">Mouse-ear cress</name>
    <dbReference type="NCBI Taxonomy" id="3702"/>
    <lineage>
        <taxon>Eukaryota</taxon>
        <taxon>Viridiplantae</taxon>
        <taxon>Streptophyta</taxon>
        <taxon>Embryophyta</taxon>
        <taxon>Tracheophyta</taxon>
        <taxon>Spermatophyta</taxon>
        <taxon>Magnoliopsida</taxon>
        <taxon>eudicotyledons</taxon>
        <taxon>Gunneridae</taxon>
        <taxon>Pentapetalae</taxon>
        <taxon>rosids</taxon>
        <taxon>malvids</taxon>
        <taxon>Brassicales</taxon>
        <taxon>Brassicaceae</taxon>
        <taxon>Camelineae</taxon>
        <taxon>Arabidopsis</taxon>
    </lineage>
</organism>
<dbReference type="InterPro" id="IPR006456">
    <property type="entry name" value="ZF_HD_homeobox_Cys/His_dimer"/>
</dbReference>
<dbReference type="GO" id="GO:0005634">
    <property type="term" value="C:nucleus"/>
    <property type="evidence" value="ECO:0007669"/>
    <property type="project" value="UniProtKB-SubCell"/>
</dbReference>
<comment type="subcellular location">
    <subcellularLocation>
        <location evidence="1">Nucleus</location>
    </subcellularLocation>
</comment>
<accession>A0A0G4NSG5</accession>
<gene>
    <name evidence="12" type="primary">AtHB27</name>
</gene>
<keyword evidence="4" id="KW-0862">Zinc</keyword>
<dbReference type="GO" id="GO:0003677">
    <property type="term" value="F:DNA binding"/>
    <property type="evidence" value="ECO:0007669"/>
    <property type="project" value="UniProtKB-KW"/>
</dbReference>
<feature type="compositionally biased region" description="Basic and acidic residues" evidence="10">
    <location>
        <begin position="155"/>
        <end position="166"/>
    </location>
</feature>
<dbReference type="ExpressionAtlas" id="A0A0G4NSG5">
    <property type="expression patterns" value="baseline and differential"/>
</dbReference>
<dbReference type="SMR" id="A0A0G4NSG5"/>
<dbReference type="NCBIfam" id="TIGR01565">
    <property type="entry name" value="homeo_ZF_HD"/>
    <property type="match status" value="1"/>
</dbReference>
<name>A0A0G4NSG5_ARATH</name>
<dbReference type="OMA" id="TTAYDGC"/>
<dbReference type="InterPro" id="IPR009057">
    <property type="entry name" value="Homeodomain-like_sf"/>
</dbReference>
<evidence type="ECO:0000256" key="10">
    <source>
        <dbReference type="SAM" id="MobiDB-lite"/>
    </source>
</evidence>
<keyword evidence="7 12" id="KW-0371">Homeobox</keyword>
<evidence type="ECO:0000256" key="5">
    <source>
        <dbReference type="ARBA" id="ARBA00023015"/>
    </source>
</evidence>
<keyword evidence="9" id="KW-0539">Nucleus</keyword>
<reference evidence="12" key="1">
    <citation type="submission" date="2015-05" db="EMBL/GenBank/DDBJ databases">
        <title>Characterization of homeobox 27 mRNA from Arabidopsis thaliana.</title>
        <authorList>
            <person name="Bharti M."/>
            <person name="Vaishnav M."/>
            <person name="Zaidi A.A."/>
            <person name="Hallan V."/>
        </authorList>
    </citation>
    <scope>NUCLEOTIDE SEQUENCE</scope>
    <source>
        <tissue evidence="12">Leaf</tissue>
    </source>
</reference>
<dbReference type="Gene3D" id="1.10.10.60">
    <property type="entry name" value="Homeodomain-like"/>
    <property type="match status" value="1"/>
</dbReference>
<protein>
    <submittedName>
        <fullName evidence="12">Homeobox protein 27</fullName>
    </submittedName>
</protein>
<sequence>MDEIKPKKEENSKRRRNVKPICRETGDHVHYLPTCKTKPKPTRTHHAPPPILDSIFKVTHKPHYYECRKNHAADIGTTAYDGCGEFVSSTGEEDSLNCAACGCHRNFHREELIPENGGVTETVLEVLKISSCQFRRIFCSPYGGGKSEGKKKKKEKESYGGDPIIKDRFGGAEEEEGIVKRLKTKFTAEQTEKMRDYAEKLRWKVRPERQEEVEEFCVEIGVNRKNFRIWMNNHKDKIIIDE</sequence>
<keyword evidence="8" id="KW-0804">Transcription</keyword>
<dbReference type="NCBIfam" id="TIGR01566">
    <property type="entry name" value="ZF_HD_prot_N"/>
    <property type="match status" value="1"/>
</dbReference>
<dbReference type="GO" id="GO:0008270">
    <property type="term" value="F:zinc ion binding"/>
    <property type="evidence" value="ECO:0007669"/>
    <property type="project" value="UniProtKB-KW"/>
</dbReference>
<dbReference type="PANTHER" id="PTHR31948:SF154">
    <property type="entry name" value="ZINC-FINGER HOMEODOMAIN PROTEIN 13"/>
    <property type="match status" value="1"/>
</dbReference>
<keyword evidence="3" id="KW-0863">Zinc-finger</keyword>
<dbReference type="KEGG" id="ath:AT5G42780"/>
<keyword evidence="6 12" id="KW-0238">DNA-binding</keyword>
<keyword evidence="5" id="KW-0805">Transcription regulation</keyword>
<keyword evidence="2" id="KW-0479">Metal-binding</keyword>
<feature type="domain" description="ZF-HD dimerization-type" evidence="11">
    <location>
        <begin position="64"/>
        <end position="111"/>
    </location>
</feature>
<proteinExistence type="evidence at transcript level"/>
<dbReference type="GeneID" id="834288"/>
<evidence type="ECO:0000256" key="2">
    <source>
        <dbReference type="ARBA" id="ARBA00022723"/>
    </source>
</evidence>
<evidence type="ECO:0000256" key="6">
    <source>
        <dbReference type="ARBA" id="ARBA00023125"/>
    </source>
</evidence>
<dbReference type="EMBL" id="LN852659">
    <property type="protein sequence ID" value="CRL17040.1"/>
    <property type="molecule type" value="mRNA"/>
</dbReference>